<keyword evidence="2" id="KW-0732">Signal</keyword>
<dbReference type="Proteomes" id="UP001166291">
    <property type="component" value="Unassembled WGS sequence"/>
</dbReference>
<feature type="chain" id="PRO_5046229573" evidence="2">
    <location>
        <begin position="20"/>
        <end position="341"/>
    </location>
</feature>
<gene>
    <name evidence="3" type="ORF">KXJ70_01365</name>
</gene>
<feature type="transmembrane region" description="Helical" evidence="1">
    <location>
        <begin position="230"/>
        <end position="251"/>
    </location>
</feature>
<evidence type="ECO:0000256" key="2">
    <source>
        <dbReference type="SAM" id="SignalP"/>
    </source>
</evidence>
<reference evidence="3" key="1">
    <citation type="submission" date="2021-07" db="EMBL/GenBank/DDBJ databases">
        <title>Zhongshania sp. CAU 1632 isolated from seawater.</title>
        <authorList>
            <person name="Kim W."/>
        </authorList>
    </citation>
    <scope>NUCLEOTIDE SEQUENCE</scope>
    <source>
        <strain evidence="3">CAU 1632</strain>
    </source>
</reference>
<feature type="transmembrane region" description="Helical" evidence="1">
    <location>
        <begin position="201"/>
        <end position="218"/>
    </location>
</feature>
<feature type="transmembrane region" description="Helical" evidence="1">
    <location>
        <begin position="172"/>
        <end position="195"/>
    </location>
</feature>
<dbReference type="InterPro" id="IPR032809">
    <property type="entry name" value="Put_HupE_UreJ"/>
</dbReference>
<keyword evidence="1" id="KW-1133">Transmembrane helix</keyword>
<proteinExistence type="predicted"/>
<comment type="caution">
    <text evidence="3">The sequence shown here is derived from an EMBL/GenBank/DDBJ whole genome shotgun (WGS) entry which is preliminary data.</text>
</comment>
<sequence length="341" mass="37157">MRQFSVLLVLLCLMSNVNAHKLAPSLLEMRELPGGLIGLWWKTPVLAAKVPTVVLPESCQVIDRQDQTVSEGAIEQRYSMLCHKATASLEFAIEGLTASRSAALLRWYSIGGDEQQALLSSDEDRFSPAMQGSGGSAIFQFTSLGFKHILIGLDHLLFVLGLLLIASKRYQLLAWISAFTVGHSITLFLVSIGLIPHWPDLAEWLIAASVLVMALYAGKSVAISNTKRGGKWFIVLVGAFGLLHGLGFASVLDELTVSSTDILPALLGFNIGIEMGQIFFIAMVAALLLAVRWTLATMPLRRVALLSVARTATIYVMGSVAVFWMIDRGLSLFEATFRSIY</sequence>
<organism evidence="3 4">
    <name type="scientific">Zhongshania aquimaris</name>
    <dbReference type="NCBI Taxonomy" id="2857107"/>
    <lineage>
        <taxon>Bacteria</taxon>
        <taxon>Pseudomonadati</taxon>
        <taxon>Pseudomonadota</taxon>
        <taxon>Gammaproteobacteria</taxon>
        <taxon>Cellvibrionales</taxon>
        <taxon>Spongiibacteraceae</taxon>
        <taxon>Zhongshania</taxon>
    </lineage>
</organism>
<feature type="transmembrane region" description="Helical" evidence="1">
    <location>
        <begin position="271"/>
        <end position="291"/>
    </location>
</feature>
<keyword evidence="1" id="KW-0812">Transmembrane</keyword>
<keyword evidence="1" id="KW-0472">Membrane</keyword>
<dbReference type="Pfam" id="PF13795">
    <property type="entry name" value="HupE_UreJ_2"/>
    <property type="match status" value="1"/>
</dbReference>
<dbReference type="RefSeq" id="WP_219041665.1">
    <property type="nucleotide sequence ID" value="NZ_JAHWDQ010000001.1"/>
</dbReference>
<name>A0ABS6VM64_9GAMM</name>
<protein>
    <submittedName>
        <fullName evidence="3">HupE/UreJ family protein</fullName>
    </submittedName>
</protein>
<accession>A0ABS6VM64</accession>
<evidence type="ECO:0000313" key="3">
    <source>
        <dbReference type="EMBL" id="MBW2939407.1"/>
    </source>
</evidence>
<evidence type="ECO:0000256" key="1">
    <source>
        <dbReference type="SAM" id="Phobius"/>
    </source>
</evidence>
<feature type="transmembrane region" description="Helical" evidence="1">
    <location>
        <begin position="303"/>
        <end position="326"/>
    </location>
</feature>
<dbReference type="EMBL" id="JAHWDQ010000001">
    <property type="protein sequence ID" value="MBW2939407.1"/>
    <property type="molecule type" value="Genomic_DNA"/>
</dbReference>
<evidence type="ECO:0000313" key="4">
    <source>
        <dbReference type="Proteomes" id="UP001166291"/>
    </source>
</evidence>
<feature type="transmembrane region" description="Helical" evidence="1">
    <location>
        <begin position="146"/>
        <end position="165"/>
    </location>
</feature>
<keyword evidence="4" id="KW-1185">Reference proteome</keyword>
<feature type="signal peptide" evidence="2">
    <location>
        <begin position="1"/>
        <end position="19"/>
    </location>
</feature>